<name>A0ACB9MEW2_9MYRT</name>
<dbReference type="EMBL" id="CM042889">
    <property type="protein sequence ID" value="KAI4321601.1"/>
    <property type="molecule type" value="Genomic_DNA"/>
</dbReference>
<organism evidence="1 2">
    <name type="scientific">Melastoma candidum</name>
    <dbReference type="NCBI Taxonomy" id="119954"/>
    <lineage>
        <taxon>Eukaryota</taxon>
        <taxon>Viridiplantae</taxon>
        <taxon>Streptophyta</taxon>
        <taxon>Embryophyta</taxon>
        <taxon>Tracheophyta</taxon>
        <taxon>Spermatophyta</taxon>
        <taxon>Magnoliopsida</taxon>
        <taxon>eudicotyledons</taxon>
        <taxon>Gunneridae</taxon>
        <taxon>Pentapetalae</taxon>
        <taxon>rosids</taxon>
        <taxon>malvids</taxon>
        <taxon>Myrtales</taxon>
        <taxon>Melastomataceae</taxon>
        <taxon>Melastomatoideae</taxon>
        <taxon>Melastomateae</taxon>
        <taxon>Melastoma</taxon>
    </lineage>
</organism>
<keyword evidence="2" id="KW-1185">Reference proteome</keyword>
<proteinExistence type="predicted"/>
<sequence length="137" mass="15663">MIELGKKNRTANSEFRAEEKKMGSLMAGWDSPFQDPKHVAYQRNRSFTKEAVDAYRRRKERSESDKDKYRRSSSVPTYGSVKEEAVLEIEAEAAWGKVVDGWWRRSNLAFLNEPPVLEGGSSNNTYVSQYHVASIPS</sequence>
<protein>
    <submittedName>
        <fullName evidence="1">Uncharacterized protein</fullName>
    </submittedName>
</protein>
<reference evidence="2" key="1">
    <citation type="journal article" date="2023" name="Front. Plant Sci.">
        <title>Chromosomal-level genome assembly of Melastoma candidum provides insights into trichome evolution.</title>
        <authorList>
            <person name="Zhong Y."/>
            <person name="Wu W."/>
            <person name="Sun C."/>
            <person name="Zou P."/>
            <person name="Liu Y."/>
            <person name="Dai S."/>
            <person name="Zhou R."/>
        </authorList>
    </citation>
    <scope>NUCLEOTIDE SEQUENCE [LARGE SCALE GENOMIC DNA]</scope>
</reference>
<evidence type="ECO:0000313" key="1">
    <source>
        <dbReference type="EMBL" id="KAI4321601.1"/>
    </source>
</evidence>
<evidence type="ECO:0000313" key="2">
    <source>
        <dbReference type="Proteomes" id="UP001057402"/>
    </source>
</evidence>
<dbReference type="Proteomes" id="UP001057402">
    <property type="component" value="Chromosome 10"/>
</dbReference>
<accession>A0ACB9MEW2</accession>
<gene>
    <name evidence="1" type="ORF">MLD38_034965</name>
</gene>
<comment type="caution">
    <text evidence="1">The sequence shown here is derived from an EMBL/GenBank/DDBJ whole genome shotgun (WGS) entry which is preliminary data.</text>
</comment>